<keyword evidence="5" id="KW-0238">DNA-binding</keyword>
<dbReference type="InterPro" id="IPR050234">
    <property type="entry name" value="Nuclear_hormone_rcpt_NR1"/>
</dbReference>
<dbReference type="EMBL" id="CAJPVJ010004140">
    <property type="protein sequence ID" value="CAG2168330.1"/>
    <property type="molecule type" value="Genomic_DNA"/>
</dbReference>
<keyword evidence="7" id="KW-0675">Receptor</keyword>
<keyword evidence="1" id="KW-0479">Metal-binding</keyword>
<dbReference type="SUPFAM" id="SSF48508">
    <property type="entry name" value="Nuclear receptor ligand-binding domain"/>
    <property type="match status" value="1"/>
</dbReference>
<dbReference type="PROSITE" id="PS51843">
    <property type="entry name" value="NR_LBD"/>
    <property type="match status" value="1"/>
</dbReference>
<gene>
    <name evidence="9" type="ORF">ONB1V03_LOCUS7820</name>
</gene>
<evidence type="ECO:0000256" key="3">
    <source>
        <dbReference type="ARBA" id="ARBA00022833"/>
    </source>
</evidence>
<dbReference type="InterPro" id="IPR000536">
    <property type="entry name" value="Nucl_hrmn_rcpt_lig-bd"/>
</dbReference>
<accession>A0A7R9QM54</accession>
<evidence type="ECO:0000313" key="9">
    <source>
        <dbReference type="EMBL" id="CAD7650456.1"/>
    </source>
</evidence>
<dbReference type="InterPro" id="IPR035500">
    <property type="entry name" value="NHR-like_dom_sf"/>
</dbReference>
<evidence type="ECO:0000259" key="8">
    <source>
        <dbReference type="PROSITE" id="PS51843"/>
    </source>
</evidence>
<evidence type="ECO:0000256" key="6">
    <source>
        <dbReference type="ARBA" id="ARBA00023163"/>
    </source>
</evidence>
<reference evidence="9" key="1">
    <citation type="submission" date="2020-11" db="EMBL/GenBank/DDBJ databases">
        <authorList>
            <person name="Tran Van P."/>
        </authorList>
    </citation>
    <scope>NUCLEOTIDE SEQUENCE</scope>
</reference>
<evidence type="ECO:0000313" key="10">
    <source>
        <dbReference type="Proteomes" id="UP000728032"/>
    </source>
</evidence>
<dbReference type="SMART" id="SM00430">
    <property type="entry name" value="HOLI"/>
    <property type="match status" value="1"/>
</dbReference>
<keyword evidence="2" id="KW-0863">Zinc-finger</keyword>
<keyword evidence="4" id="KW-0805">Transcription regulation</keyword>
<dbReference type="OrthoDB" id="6352325at2759"/>
<keyword evidence="6" id="KW-0804">Transcription</keyword>
<name>A0A7R9QM54_9ACAR</name>
<dbReference type="GO" id="GO:0004879">
    <property type="term" value="F:nuclear receptor activity"/>
    <property type="evidence" value="ECO:0007669"/>
    <property type="project" value="TreeGrafter"/>
</dbReference>
<evidence type="ECO:0000256" key="7">
    <source>
        <dbReference type="ARBA" id="ARBA00023170"/>
    </source>
</evidence>
<sequence length="234" mass="27545">MGMKTDFIKSKESEVSSQTTNETTDLLIKLSFKPVFKEIHNENSFNELESNRLSELFKASKVFNYKSMQTKTLTEIINLKQINIVCNTMLDKDVLDLIQFTKSLTSFKNMCFNDQMALFKYGCLEILILRCSISYDTNTEYWKWVWLSAIILFNPDRPNILHRDVVKAEQQLYIYLLQRYLYLRYRSEVETHMKLAKLMDPLKDLQIICDIEKENCLDGIGPILKEILYDITAN</sequence>
<protein>
    <recommendedName>
        <fullName evidence="8">NR LBD domain-containing protein</fullName>
    </recommendedName>
</protein>
<proteinExistence type="predicted"/>
<dbReference type="PANTHER" id="PTHR24082">
    <property type="entry name" value="NUCLEAR HORMONE RECEPTOR"/>
    <property type="match status" value="1"/>
</dbReference>
<evidence type="ECO:0000256" key="4">
    <source>
        <dbReference type="ARBA" id="ARBA00023015"/>
    </source>
</evidence>
<dbReference type="Gene3D" id="1.10.565.10">
    <property type="entry name" value="Retinoid X Receptor"/>
    <property type="match status" value="2"/>
</dbReference>
<dbReference type="GO" id="GO:0030154">
    <property type="term" value="P:cell differentiation"/>
    <property type="evidence" value="ECO:0007669"/>
    <property type="project" value="TreeGrafter"/>
</dbReference>
<dbReference type="Proteomes" id="UP000728032">
    <property type="component" value="Unassembled WGS sequence"/>
</dbReference>
<dbReference type="Pfam" id="PF00104">
    <property type="entry name" value="Hormone_recep"/>
    <property type="match status" value="1"/>
</dbReference>
<dbReference type="GO" id="GO:0000978">
    <property type="term" value="F:RNA polymerase II cis-regulatory region sequence-specific DNA binding"/>
    <property type="evidence" value="ECO:0007669"/>
    <property type="project" value="TreeGrafter"/>
</dbReference>
<dbReference type="AlphaFoldDB" id="A0A7R9QM54"/>
<keyword evidence="10" id="KW-1185">Reference proteome</keyword>
<feature type="domain" description="NR LBD" evidence="8">
    <location>
        <begin position="57"/>
        <end position="234"/>
    </location>
</feature>
<dbReference type="GO" id="GO:0045944">
    <property type="term" value="P:positive regulation of transcription by RNA polymerase II"/>
    <property type="evidence" value="ECO:0007669"/>
    <property type="project" value="TreeGrafter"/>
</dbReference>
<evidence type="ECO:0000256" key="2">
    <source>
        <dbReference type="ARBA" id="ARBA00022771"/>
    </source>
</evidence>
<organism evidence="9">
    <name type="scientific">Oppiella nova</name>
    <dbReference type="NCBI Taxonomy" id="334625"/>
    <lineage>
        <taxon>Eukaryota</taxon>
        <taxon>Metazoa</taxon>
        <taxon>Ecdysozoa</taxon>
        <taxon>Arthropoda</taxon>
        <taxon>Chelicerata</taxon>
        <taxon>Arachnida</taxon>
        <taxon>Acari</taxon>
        <taxon>Acariformes</taxon>
        <taxon>Sarcoptiformes</taxon>
        <taxon>Oribatida</taxon>
        <taxon>Brachypylina</taxon>
        <taxon>Oppioidea</taxon>
        <taxon>Oppiidae</taxon>
        <taxon>Oppiella</taxon>
    </lineage>
</organism>
<dbReference type="GO" id="GO:0008270">
    <property type="term" value="F:zinc ion binding"/>
    <property type="evidence" value="ECO:0007669"/>
    <property type="project" value="UniProtKB-KW"/>
</dbReference>
<evidence type="ECO:0000256" key="1">
    <source>
        <dbReference type="ARBA" id="ARBA00022723"/>
    </source>
</evidence>
<dbReference type="EMBL" id="OC918965">
    <property type="protein sequence ID" value="CAD7650456.1"/>
    <property type="molecule type" value="Genomic_DNA"/>
</dbReference>
<dbReference type="PANTHER" id="PTHR24082:SF283">
    <property type="entry name" value="NUCLEAR HORMONE RECEPTOR HR96"/>
    <property type="match status" value="1"/>
</dbReference>
<evidence type="ECO:0000256" key="5">
    <source>
        <dbReference type="ARBA" id="ARBA00023125"/>
    </source>
</evidence>
<dbReference type="GO" id="GO:0000122">
    <property type="term" value="P:negative regulation of transcription by RNA polymerase II"/>
    <property type="evidence" value="ECO:0007669"/>
    <property type="project" value="TreeGrafter"/>
</dbReference>
<keyword evidence="3" id="KW-0862">Zinc</keyword>